<gene>
    <name evidence="3" type="ORF">HaLaN_01779</name>
</gene>
<dbReference type="InterPro" id="IPR001715">
    <property type="entry name" value="CH_dom"/>
</dbReference>
<reference evidence="3 4" key="1">
    <citation type="submission" date="2020-02" db="EMBL/GenBank/DDBJ databases">
        <title>Draft genome sequence of Haematococcus lacustris strain NIES-144.</title>
        <authorList>
            <person name="Morimoto D."/>
            <person name="Nakagawa S."/>
            <person name="Yoshida T."/>
            <person name="Sawayama S."/>
        </authorList>
    </citation>
    <scope>NUCLEOTIDE SEQUENCE [LARGE SCALE GENOMIC DNA]</scope>
    <source>
        <strain evidence="3 4">NIES-144</strain>
    </source>
</reference>
<dbReference type="InterPro" id="IPR010441">
    <property type="entry name" value="CH_2"/>
</dbReference>
<dbReference type="InterPro" id="IPR052634">
    <property type="entry name" value="Sperm_flagellar-bone_growth"/>
</dbReference>
<name>A0A699YA12_HAELA</name>
<dbReference type="AlphaFoldDB" id="A0A699YA12"/>
<evidence type="ECO:0000313" key="4">
    <source>
        <dbReference type="Proteomes" id="UP000485058"/>
    </source>
</evidence>
<feature type="compositionally biased region" description="Basic and acidic residues" evidence="1">
    <location>
        <begin position="222"/>
        <end position="231"/>
    </location>
</feature>
<dbReference type="PANTHER" id="PTHR14919:SF0">
    <property type="entry name" value="SPERM FLAGELLAR PROTEIN 2"/>
    <property type="match status" value="1"/>
</dbReference>
<dbReference type="PANTHER" id="PTHR14919">
    <property type="entry name" value="KPL2-RELATED"/>
    <property type="match status" value="1"/>
</dbReference>
<dbReference type="InterPro" id="IPR036872">
    <property type="entry name" value="CH_dom_sf"/>
</dbReference>
<dbReference type="Proteomes" id="UP000485058">
    <property type="component" value="Unassembled WGS sequence"/>
</dbReference>
<feature type="domain" description="Calponin-homology (CH)" evidence="2">
    <location>
        <begin position="1"/>
        <end position="101"/>
    </location>
</feature>
<organism evidence="3 4">
    <name type="scientific">Haematococcus lacustris</name>
    <name type="common">Green alga</name>
    <name type="synonym">Haematococcus pluvialis</name>
    <dbReference type="NCBI Taxonomy" id="44745"/>
    <lineage>
        <taxon>Eukaryota</taxon>
        <taxon>Viridiplantae</taxon>
        <taxon>Chlorophyta</taxon>
        <taxon>core chlorophytes</taxon>
        <taxon>Chlorophyceae</taxon>
        <taxon>CS clade</taxon>
        <taxon>Chlamydomonadales</taxon>
        <taxon>Haematococcaceae</taxon>
        <taxon>Haematococcus</taxon>
    </lineage>
</organism>
<proteinExistence type="predicted"/>
<feature type="non-terminal residue" evidence="3">
    <location>
        <position position="237"/>
    </location>
</feature>
<evidence type="ECO:0000256" key="1">
    <source>
        <dbReference type="SAM" id="MobiDB-lite"/>
    </source>
</evidence>
<feature type="non-terminal residue" evidence="3">
    <location>
        <position position="1"/>
    </location>
</feature>
<sequence>MSDILKSWLNEELGLTVENVERDFASGYLWALLFQRFGMQPSVDKFEDRRMPDAMVNNYTRLQPVFKRLNIQFDSRTANALMREEPGVALRLLYSIKQNLSQVKKDVEKFKHSGRLGRELGASQEPNSTLLEALQFNTDKQAYTQGSHRFFEESMRSKMPDTTNHLMAAMHLRRFSERQYRQDSAAAAALDAERDAAAAKQEAFRTSLKQKMSSTRSSKAVQLERDDDVHRSLMRRK</sequence>
<dbReference type="Pfam" id="PF06294">
    <property type="entry name" value="CH_2"/>
    <property type="match status" value="1"/>
</dbReference>
<keyword evidence="4" id="KW-1185">Reference proteome</keyword>
<dbReference type="Gene3D" id="1.10.418.10">
    <property type="entry name" value="Calponin-like domain"/>
    <property type="match status" value="1"/>
</dbReference>
<feature type="region of interest" description="Disordered" evidence="1">
    <location>
        <begin position="206"/>
        <end position="237"/>
    </location>
</feature>
<protein>
    <submittedName>
        <fullName evidence="3">CH_2 domain-containing protein</fullName>
    </submittedName>
</protein>
<dbReference type="EMBL" id="BLLF01000070">
    <property type="protein sequence ID" value="GFH07037.1"/>
    <property type="molecule type" value="Genomic_DNA"/>
</dbReference>
<dbReference type="PROSITE" id="PS50021">
    <property type="entry name" value="CH"/>
    <property type="match status" value="1"/>
</dbReference>
<evidence type="ECO:0000313" key="3">
    <source>
        <dbReference type="EMBL" id="GFH07037.1"/>
    </source>
</evidence>
<feature type="compositionally biased region" description="Polar residues" evidence="1">
    <location>
        <begin position="207"/>
        <end position="220"/>
    </location>
</feature>
<dbReference type="SUPFAM" id="SSF47576">
    <property type="entry name" value="Calponin-homology domain, CH-domain"/>
    <property type="match status" value="1"/>
</dbReference>
<accession>A0A699YA12</accession>
<comment type="caution">
    <text evidence="3">The sequence shown here is derived from an EMBL/GenBank/DDBJ whole genome shotgun (WGS) entry which is preliminary data.</text>
</comment>
<evidence type="ECO:0000259" key="2">
    <source>
        <dbReference type="PROSITE" id="PS50021"/>
    </source>
</evidence>
<dbReference type="GO" id="GO:0005737">
    <property type="term" value="C:cytoplasm"/>
    <property type="evidence" value="ECO:0007669"/>
    <property type="project" value="UniProtKB-ARBA"/>
</dbReference>